<dbReference type="InterPro" id="IPR036188">
    <property type="entry name" value="FAD/NAD-bd_sf"/>
</dbReference>
<evidence type="ECO:0000256" key="5">
    <source>
        <dbReference type="RuleBase" id="RU362075"/>
    </source>
</evidence>
<feature type="domain" description="Amine oxidase" evidence="6">
    <location>
        <begin position="23"/>
        <end position="494"/>
    </location>
</feature>
<dbReference type="Gene3D" id="3.50.50.60">
    <property type="entry name" value="FAD/NAD(P)-binding domain"/>
    <property type="match status" value="2"/>
</dbReference>
<dbReference type="RefSeq" id="WP_005465753.1">
    <property type="nucleotide sequence ID" value="NZ_CM001484.1"/>
</dbReference>
<evidence type="ECO:0000259" key="6">
    <source>
        <dbReference type="Pfam" id="PF01593"/>
    </source>
</evidence>
<keyword evidence="3 5" id="KW-0125">Carotenoid biosynthesis</keyword>
<dbReference type="GO" id="GO:0016117">
    <property type="term" value="P:carotenoid biosynthetic process"/>
    <property type="evidence" value="ECO:0007669"/>
    <property type="project" value="UniProtKB-KW"/>
</dbReference>
<evidence type="ECO:0000313" key="8">
    <source>
        <dbReference type="Proteomes" id="UP000005087"/>
    </source>
</evidence>
<comment type="pathway">
    <text evidence="1 5">Carotenoid biosynthesis.</text>
</comment>
<accession>I1D511</accession>
<dbReference type="GO" id="GO:0016627">
    <property type="term" value="F:oxidoreductase activity, acting on the CH-CH group of donors"/>
    <property type="evidence" value="ECO:0007669"/>
    <property type="project" value="UniProtKB-ARBA"/>
</dbReference>
<dbReference type="InterPro" id="IPR008150">
    <property type="entry name" value="Phytoene_DH_bac_CS"/>
</dbReference>
<dbReference type="STRING" id="928724.SacglDRAFT_03169"/>
<keyword evidence="4 5" id="KW-0560">Oxidoreductase</keyword>
<evidence type="ECO:0000256" key="1">
    <source>
        <dbReference type="ARBA" id="ARBA00004829"/>
    </source>
</evidence>
<protein>
    <submittedName>
        <fullName evidence="7">Phytoene desaturase</fullName>
    </submittedName>
</protein>
<evidence type="ECO:0000313" key="7">
    <source>
        <dbReference type="EMBL" id="EIF00036.1"/>
    </source>
</evidence>
<dbReference type="EMBL" id="CM001484">
    <property type="protein sequence ID" value="EIF00036.1"/>
    <property type="molecule type" value="Genomic_DNA"/>
</dbReference>
<reference evidence="8" key="2">
    <citation type="submission" date="2012-01" db="EMBL/GenBank/DDBJ databases">
        <title>Noncontiguous Finished sequence of chromosome of Saccharomonospora glauca K62.</title>
        <authorList>
            <consortium name="US DOE Joint Genome Institute"/>
            <person name="Lucas S."/>
            <person name="Han J."/>
            <person name="Lapidus A."/>
            <person name="Cheng J.-F."/>
            <person name="Goodwin L."/>
            <person name="Pitluck S."/>
            <person name="Peters L."/>
            <person name="Mikhailova N."/>
            <person name="Held B."/>
            <person name="Detter J.C."/>
            <person name="Han C."/>
            <person name="Tapia R."/>
            <person name="Land M."/>
            <person name="Hauser L."/>
            <person name="Kyrpides N."/>
            <person name="Ivanova N."/>
            <person name="Pagani I."/>
            <person name="Brambilla E.-M."/>
            <person name="Klenk H.-P."/>
            <person name="Woyke T."/>
        </authorList>
    </citation>
    <scope>NUCLEOTIDE SEQUENCE [LARGE SCALE GENOMIC DNA]</scope>
    <source>
        <strain evidence="8">K62</strain>
    </source>
</reference>
<sequence>METEAATTDNETTADVVVVGAGLAGLSATLHLLGAGRGVTVLERAPEPGGRVADRVFDGYRIDTGASVFTMPELLDEAFAAVGTRTDEWLTLVRLDPAYHARFADGSTFVVHTDPEAMEEEIRAVAGPADATGYRRLRRWLTELYTTQRDRFIGANFDSVLDLATPELARLIALGGFGRLGAKVARFVSDERLRRLFTFQSLYAGLDPMRALAAYGVIAYMDTVAGVHYPKGGMGQVARAMTAAARAAGATVRLGTSVESLERAADGTVRAVHTGTGERIRCEAVVLATELGTAYALLGRTPRRPVRLRYSPSAVVLYGHTERAGLELGHHTLFFGEAWHDTFSEIVREGRLMSDPSLLVTRPTATDPTLAPPGEDVITVLAPAPNLHTSRVDWPRITDAYRDELLHTLDKRGLHGIAESLVVEHVATPHTWASEGLGAGTPFSLAHTLTQTGPFRPANRVRGAANVVLAGCGTTPGVGIPPVLVSGRLAAERLTSPDSVRR</sequence>
<comment type="similarity">
    <text evidence="2 5">Belongs to the carotenoid/retinoid oxidoreductase family.</text>
</comment>
<dbReference type="PANTHER" id="PTHR43734:SF1">
    <property type="entry name" value="PHYTOENE DESATURASE"/>
    <property type="match status" value="1"/>
</dbReference>
<evidence type="ECO:0000256" key="3">
    <source>
        <dbReference type="ARBA" id="ARBA00022746"/>
    </source>
</evidence>
<keyword evidence="8" id="KW-1185">Reference proteome</keyword>
<dbReference type="PROSITE" id="PS00982">
    <property type="entry name" value="PHYTOENE_DH"/>
    <property type="match status" value="1"/>
</dbReference>
<dbReference type="PANTHER" id="PTHR43734">
    <property type="entry name" value="PHYTOENE DESATURASE"/>
    <property type="match status" value="1"/>
</dbReference>
<dbReference type="AlphaFoldDB" id="I1D511"/>
<dbReference type="SUPFAM" id="SSF51905">
    <property type="entry name" value="FAD/NAD(P)-binding domain"/>
    <property type="match status" value="1"/>
</dbReference>
<gene>
    <name evidence="7" type="ORF">SacglDRAFT_03169</name>
</gene>
<evidence type="ECO:0000256" key="2">
    <source>
        <dbReference type="ARBA" id="ARBA00006046"/>
    </source>
</evidence>
<dbReference type="eggNOG" id="COG1233">
    <property type="taxonomic scope" value="Bacteria"/>
</dbReference>
<proteinExistence type="inferred from homology"/>
<reference evidence="7 8" key="1">
    <citation type="submission" date="2011-09" db="EMBL/GenBank/DDBJ databases">
        <authorList>
            <consortium name="US DOE Joint Genome Institute (JGI-PGF)"/>
            <person name="Lucas S."/>
            <person name="Han J."/>
            <person name="Lapidus A."/>
            <person name="Cheng J.-F."/>
            <person name="Goodwin L."/>
            <person name="Pitluck S."/>
            <person name="Peters L."/>
            <person name="Land M.L."/>
            <person name="Hauser L."/>
            <person name="Brambilla E."/>
            <person name="Klenk H.-P."/>
            <person name="Woyke T.J."/>
        </authorList>
    </citation>
    <scope>NUCLEOTIDE SEQUENCE [LARGE SCALE GENOMIC DNA]</scope>
    <source>
        <strain evidence="7 8">K62</strain>
    </source>
</reference>
<dbReference type="InterPro" id="IPR014105">
    <property type="entry name" value="Carotenoid/retinoid_OxRdtase"/>
</dbReference>
<dbReference type="OrthoDB" id="9774675at2"/>
<dbReference type="InterPro" id="IPR002937">
    <property type="entry name" value="Amino_oxidase"/>
</dbReference>
<dbReference type="HOGENOM" id="CLU_019722_2_1_11"/>
<dbReference type="Proteomes" id="UP000005087">
    <property type="component" value="Chromosome"/>
</dbReference>
<dbReference type="NCBIfam" id="TIGR02734">
    <property type="entry name" value="crtI_fam"/>
    <property type="match status" value="1"/>
</dbReference>
<name>I1D511_9PSEU</name>
<evidence type="ECO:0000256" key="4">
    <source>
        <dbReference type="ARBA" id="ARBA00023002"/>
    </source>
</evidence>
<organism evidence="7 8">
    <name type="scientific">Saccharomonospora glauca K62</name>
    <dbReference type="NCBI Taxonomy" id="928724"/>
    <lineage>
        <taxon>Bacteria</taxon>
        <taxon>Bacillati</taxon>
        <taxon>Actinomycetota</taxon>
        <taxon>Actinomycetes</taxon>
        <taxon>Pseudonocardiales</taxon>
        <taxon>Pseudonocardiaceae</taxon>
        <taxon>Saccharomonospora</taxon>
    </lineage>
</organism>
<dbReference type="Pfam" id="PF01593">
    <property type="entry name" value="Amino_oxidase"/>
    <property type="match status" value="1"/>
</dbReference>